<proteinExistence type="predicted"/>
<evidence type="ECO:0000313" key="2">
    <source>
        <dbReference type="Proteomes" id="UP000479000"/>
    </source>
</evidence>
<keyword evidence="2" id="KW-1185">Reference proteome</keyword>
<organism evidence="1 2">
    <name type="scientific">Nesidiocoris tenuis</name>
    <dbReference type="NCBI Taxonomy" id="355587"/>
    <lineage>
        <taxon>Eukaryota</taxon>
        <taxon>Metazoa</taxon>
        <taxon>Ecdysozoa</taxon>
        <taxon>Arthropoda</taxon>
        <taxon>Hexapoda</taxon>
        <taxon>Insecta</taxon>
        <taxon>Pterygota</taxon>
        <taxon>Neoptera</taxon>
        <taxon>Paraneoptera</taxon>
        <taxon>Hemiptera</taxon>
        <taxon>Heteroptera</taxon>
        <taxon>Panheteroptera</taxon>
        <taxon>Cimicomorpha</taxon>
        <taxon>Miridae</taxon>
        <taxon>Dicyphina</taxon>
        <taxon>Nesidiocoris</taxon>
    </lineage>
</organism>
<gene>
    <name evidence="1" type="ORF">NTEN_LOCUS22308</name>
</gene>
<dbReference type="Proteomes" id="UP000479000">
    <property type="component" value="Unassembled WGS sequence"/>
</dbReference>
<dbReference type="EMBL" id="CADCXU010032812">
    <property type="protein sequence ID" value="CAB0018419.1"/>
    <property type="molecule type" value="Genomic_DNA"/>
</dbReference>
<dbReference type="AlphaFoldDB" id="A0A6H5HNB6"/>
<accession>A0A6H5HNB6</accession>
<name>A0A6H5HNB6_9HEMI</name>
<protein>
    <submittedName>
        <fullName evidence="1">Uncharacterized protein</fullName>
    </submittedName>
</protein>
<sequence length="92" mass="10841">MTTEGVQGPPTNTLDRNTWNLRSRITRISSVPKLFVYWILSSPEFLNVGSHNFEDLTSMLHLNIRIKRRRLNYYWQAKGVERHGRRIANDLS</sequence>
<reference evidence="1 2" key="1">
    <citation type="submission" date="2020-02" db="EMBL/GenBank/DDBJ databases">
        <authorList>
            <person name="Ferguson B K."/>
        </authorList>
    </citation>
    <scope>NUCLEOTIDE SEQUENCE [LARGE SCALE GENOMIC DNA]</scope>
</reference>
<feature type="non-terminal residue" evidence="1">
    <location>
        <position position="92"/>
    </location>
</feature>
<evidence type="ECO:0000313" key="1">
    <source>
        <dbReference type="EMBL" id="CAB0018419.1"/>
    </source>
</evidence>